<name>B0DKI7_LACBS</name>
<dbReference type="InterPro" id="IPR045340">
    <property type="entry name" value="DUF6533"/>
</dbReference>
<feature type="transmembrane region" description="Helical" evidence="1">
    <location>
        <begin position="52"/>
        <end position="74"/>
    </location>
</feature>
<dbReference type="STRING" id="486041.B0DKI7"/>
<feature type="transmembrane region" description="Helical" evidence="1">
    <location>
        <begin position="137"/>
        <end position="157"/>
    </location>
</feature>
<proteinExistence type="predicted"/>
<evidence type="ECO:0000313" key="3">
    <source>
        <dbReference type="EMBL" id="EDR05074.1"/>
    </source>
</evidence>
<evidence type="ECO:0000256" key="1">
    <source>
        <dbReference type="SAM" id="Phobius"/>
    </source>
</evidence>
<feature type="transmembrane region" description="Helical" evidence="1">
    <location>
        <begin position="20"/>
        <end position="40"/>
    </location>
</feature>
<accession>B0DKI7</accession>
<dbReference type="AlphaFoldDB" id="B0DKI7"/>
<dbReference type="KEGG" id="lbc:LACBIDRAFT_330168"/>
<dbReference type="EMBL" id="DS547115">
    <property type="protein sequence ID" value="EDR05074.1"/>
    <property type="molecule type" value="Genomic_DNA"/>
</dbReference>
<dbReference type="GeneID" id="6079918"/>
<keyword evidence="1" id="KW-0812">Transmembrane</keyword>
<feature type="domain" description="DUF6533" evidence="2">
    <location>
        <begin position="23"/>
        <end position="68"/>
    </location>
</feature>
<evidence type="ECO:0000259" key="2">
    <source>
        <dbReference type="Pfam" id="PF20151"/>
    </source>
</evidence>
<gene>
    <name evidence="3" type="ORF">LACBIDRAFT_330168</name>
</gene>
<evidence type="ECO:0000313" key="4">
    <source>
        <dbReference type="Proteomes" id="UP000001194"/>
    </source>
</evidence>
<dbReference type="HOGENOM" id="CLU_035509_2_2_1"/>
<reference evidence="3 4" key="1">
    <citation type="journal article" date="2008" name="Nature">
        <title>The genome of Laccaria bicolor provides insights into mycorrhizal symbiosis.</title>
        <authorList>
            <person name="Martin F."/>
            <person name="Aerts A."/>
            <person name="Ahren D."/>
            <person name="Brun A."/>
            <person name="Danchin E.G.J."/>
            <person name="Duchaussoy F."/>
            <person name="Gibon J."/>
            <person name="Kohler A."/>
            <person name="Lindquist E."/>
            <person name="Pereda V."/>
            <person name="Salamov A."/>
            <person name="Shapiro H.J."/>
            <person name="Wuyts J."/>
            <person name="Blaudez D."/>
            <person name="Buee M."/>
            <person name="Brokstein P."/>
            <person name="Canbaeck B."/>
            <person name="Cohen D."/>
            <person name="Courty P.E."/>
            <person name="Coutinho P.M."/>
            <person name="Delaruelle C."/>
            <person name="Detter J.C."/>
            <person name="Deveau A."/>
            <person name="DiFazio S."/>
            <person name="Duplessis S."/>
            <person name="Fraissinet-Tachet L."/>
            <person name="Lucic E."/>
            <person name="Frey-Klett P."/>
            <person name="Fourrey C."/>
            <person name="Feussner I."/>
            <person name="Gay G."/>
            <person name="Grimwood J."/>
            <person name="Hoegger P.J."/>
            <person name="Jain P."/>
            <person name="Kilaru S."/>
            <person name="Labbe J."/>
            <person name="Lin Y.C."/>
            <person name="Legue V."/>
            <person name="Le Tacon F."/>
            <person name="Marmeisse R."/>
            <person name="Melayah D."/>
            <person name="Montanini B."/>
            <person name="Muratet M."/>
            <person name="Nehls U."/>
            <person name="Niculita-Hirzel H."/>
            <person name="Oudot-Le Secq M.P."/>
            <person name="Peter M."/>
            <person name="Quesneville H."/>
            <person name="Rajashekar B."/>
            <person name="Reich M."/>
            <person name="Rouhier N."/>
            <person name="Schmutz J."/>
            <person name="Yin T."/>
            <person name="Chalot M."/>
            <person name="Henrissat B."/>
            <person name="Kuees U."/>
            <person name="Lucas S."/>
            <person name="Van de Peer Y."/>
            <person name="Podila G.K."/>
            <person name="Polle A."/>
            <person name="Pukkila P.J."/>
            <person name="Richardson P.M."/>
            <person name="Rouze P."/>
            <person name="Sanders I.R."/>
            <person name="Stajich J.E."/>
            <person name="Tunlid A."/>
            <person name="Tuskan G."/>
            <person name="Grigoriev I.V."/>
        </authorList>
    </citation>
    <scope>NUCLEOTIDE SEQUENCE [LARGE SCALE GENOMIC DNA]</scope>
    <source>
        <strain evidence="4">S238N-H82 / ATCC MYA-4686</strain>
    </source>
</reference>
<sequence>MSSPPPDAQALATAALHLTAGKYFQVAAFVMLVYDHILTLPDEVERIWKQKWSGATILFLINRYVTPLQFVIIIDAFQDPRWKKSSVKPSHLSVPHVSESLLKVGLEKAVPLPPGFVEKFNSAKGCIFTGNNPLFPAVWVTPLASDCCIFCLTLWRTRTFIKKSRRTPTIHIFLRDGLMYFLVICMANFFNTLIFFLGPPDLKAVGASFSQLITATMISRLVLNLRSLSYVSNSQQEPAVPLRSSDPHRDISAFVARTIGNLGEEMDTFLDDDDDTLRLVGPKGREKIPLQNLGA</sequence>
<dbReference type="OrthoDB" id="3242376at2759"/>
<keyword evidence="4" id="KW-1185">Reference proteome</keyword>
<keyword evidence="1" id="KW-1133">Transmembrane helix</keyword>
<dbReference type="InParanoid" id="B0DKI7"/>
<organism evidence="4">
    <name type="scientific">Laccaria bicolor (strain S238N-H82 / ATCC MYA-4686)</name>
    <name type="common">Bicoloured deceiver</name>
    <name type="synonym">Laccaria laccata var. bicolor</name>
    <dbReference type="NCBI Taxonomy" id="486041"/>
    <lineage>
        <taxon>Eukaryota</taxon>
        <taxon>Fungi</taxon>
        <taxon>Dikarya</taxon>
        <taxon>Basidiomycota</taxon>
        <taxon>Agaricomycotina</taxon>
        <taxon>Agaricomycetes</taxon>
        <taxon>Agaricomycetidae</taxon>
        <taxon>Agaricales</taxon>
        <taxon>Agaricineae</taxon>
        <taxon>Hydnangiaceae</taxon>
        <taxon>Laccaria</taxon>
    </lineage>
</organism>
<protein>
    <submittedName>
        <fullName evidence="3">Predicted protein</fullName>
    </submittedName>
</protein>
<feature type="transmembrane region" description="Helical" evidence="1">
    <location>
        <begin position="178"/>
        <end position="198"/>
    </location>
</feature>
<keyword evidence="1" id="KW-0472">Membrane</keyword>
<dbReference type="Proteomes" id="UP000001194">
    <property type="component" value="Unassembled WGS sequence"/>
</dbReference>
<dbReference type="Pfam" id="PF20151">
    <property type="entry name" value="DUF6533"/>
    <property type="match status" value="1"/>
</dbReference>
<dbReference type="RefSeq" id="XP_001884464.1">
    <property type="nucleotide sequence ID" value="XM_001884429.1"/>
</dbReference>